<sequence>MASRWLTLFLLLSPALAAENDFGFYPKGAQSCLYKAADDADCTGKDSKELNYCLCGQGSYKNDFVLGSARCIGQKSPDDVDKTFDTMQQACKDSSTPLKVTKEEFQEAAEEGDTTTTTEDSSTTMTTTTKSKQTADFTTTSGGRTITVIATSDNSNDDKDSTKNDDSSLSTGATIGIAIGAALVGAAFIGAAVFFLLRRRKRNAEESHPMLPPNYDGNHEYPGASTYPPSEPKPAWATTAPNQQGYNHPYAGTYAPPKPQDMANPNLVYEMDGSIPNPVMEMPGTTPHGHGHGHGR</sequence>
<accession>A0A9W8WGC5</accession>
<feature type="compositionally biased region" description="Polar residues" evidence="5">
    <location>
        <begin position="141"/>
        <end position="150"/>
    </location>
</feature>
<evidence type="ECO:0000256" key="1">
    <source>
        <dbReference type="ARBA" id="ARBA00004167"/>
    </source>
</evidence>
<keyword evidence="3 6" id="KW-1133">Transmembrane helix</keyword>
<dbReference type="Proteomes" id="UP001140502">
    <property type="component" value="Unassembled WGS sequence"/>
</dbReference>
<proteinExistence type="predicted"/>
<feature type="signal peptide" evidence="7">
    <location>
        <begin position="1"/>
        <end position="17"/>
    </location>
</feature>
<feature type="region of interest" description="Disordered" evidence="5">
    <location>
        <begin position="104"/>
        <end position="170"/>
    </location>
</feature>
<comment type="subcellular location">
    <subcellularLocation>
        <location evidence="1">Membrane</location>
        <topology evidence="1">Single-pass membrane protein</topology>
    </subcellularLocation>
</comment>
<dbReference type="AlphaFoldDB" id="A0A9W8WGC5"/>
<feature type="compositionally biased region" description="Basic and acidic residues" evidence="5">
    <location>
        <begin position="156"/>
        <end position="166"/>
    </location>
</feature>
<dbReference type="CDD" id="cd21699">
    <property type="entry name" value="JMTM_APP_like"/>
    <property type="match status" value="1"/>
</dbReference>
<dbReference type="PANTHER" id="PTHR15549:SF27">
    <property type="entry name" value="CHITIN-BINDING TYPE-1 DOMAIN-CONTAINING PROTEIN"/>
    <property type="match status" value="1"/>
</dbReference>
<dbReference type="EMBL" id="JAPEUR010000066">
    <property type="protein sequence ID" value="KAJ4323812.1"/>
    <property type="molecule type" value="Genomic_DNA"/>
</dbReference>
<protein>
    <recommendedName>
        <fullName evidence="10">Extracellular membrane protein CFEM domain-containing protein</fullName>
    </recommendedName>
</protein>
<feature type="region of interest" description="Disordered" evidence="5">
    <location>
        <begin position="206"/>
        <end position="244"/>
    </location>
</feature>
<evidence type="ECO:0000256" key="5">
    <source>
        <dbReference type="SAM" id="MobiDB-lite"/>
    </source>
</evidence>
<dbReference type="GO" id="GO:0071944">
    <property type="term" value="C:cell periphery"/>
    <property type="evidence" value="ECO:0007669"/>
    <property type="project" value="UniProtKB-ARBA"/>
</dbReference>
<feature type="compositionally biased region" description="Low complexity" evidence="5">
    <location>
        <begin position="114"/>
        <end position="140"/>
    </location>
</feature>
<evidence type="ECO:0000256" key="4">
    <source>
        <dbReference type="ARBA" id="ARBA00023136"/>
    </source>
</evidence>
<keyword evidence="2 6" id="KW-0812">Transmembrane</keyword>
<comment type="caution">
    <text evidence="8">The sequence shown here is derived from an EMBL/GenBank/DDBJ whole genome shotgun (WGS) entry which is preliminary data.</text>
</comment>
<dbReference type="InterPro" id="IPR051694">
    <property type="entry name" value="Immunoregulatory_rcpt-like"/>
</dbReference>
<feature type="chain" id="PRO_5040728764" description="Extracellular membrane protein CFEM domain-containing protein" evidence="7">
    <location>
        <begin position="18"/>
        <end position="296"/>
    </location>
</feature>
<evidence type="ECO:0000256" key="3">
    <source>
        <dbReference type="ARBA" id="ARBA00022989"/>
    </source>
</evidence>
<keyword evidence="4 6" id="KW-0472">Membrane</keyword>
<evidence type="ECO:0000256" key="7">
    <source>
        <dbReference type="SAM" id="SignalP"/>
    </source>
</evidence>
<evidence type="ECO:0000313" key="9">
    <source>
        <dbReference type="Proteomes" id="UP001140502"/>
    </source>
</evidence>
<dbReference type="GO" id="GO:0016020">
    <property type="term" value="C:membrane"/>
    <property type="evidence" value="ECO:0007669"/>
    <property type="project" value="UniProtKB-SubCell"/>
</dbReference>
<evidence type="ECO:0008006" key="10">
    <source>
        <dbReference type="Google" id="ProtNLM"/>
    </source>
</evidence>
<evidence type="ECO:0000256" key="2">
    <source>
        <dbReference type="ARBA" id="ARBA00022692"/>
    </source>
</evidence>
<dbReference type="OrthoDB" id="5311469at2759"/>
<evidence type="ECO:0000256" key="6">
    <source>
        <dbReference type="SAM" id="Phobius"/>
    </source>
</evidence>
<feature type="transmembrane region" description="Helical" evidence="6">
    <location>
        <begin position="173"/>
        <end position="197"/>
    </location>
</feature>
<reference evidence="8" key="1">
    <citation type="submission" date="2022-10" db="EMBL/GenBank/DDBJ databases">
        <title>Tapping the CABI collections for fungal endophytes: first genome assemblies for Collariella, Neodidymelliopsis, Ascochyta clinopodiicola, Didymella pomorum, Didymosphaeria variabile, Neocosmospora piperis and Neocucurbitaria cava.</title>
        <authorList>
            <person name="Hill R."/>
        </authorList>
    </citation>
    <scope>NUCLEOTIDE SEQUENCE</scope>
    <source>
        <strain evidence="8">IMI 366586</strain>
    </source>
</reference>
<keyword evidence="9" id="KW-1185">Reference proteome</keyword>
<dbReference type="PANTHER" id="PTHR15549">
    <property type="entry name" value="PAIRED IMMUNOGLOBULIN-LIKE TYPE 2 RECEPTOR"/>
    <property type="match status" value="1"/>
</dbReference>
<evidence type="ECO:0000313" key="8">
    <source>
        <dbReference type="EMBL" id="KAJ4323812.1"/>
    </source>
</evidence>
<name>A0A9W8WGC5_9HYPO</name>
<gene>
    <name evidence="8" type="ORF">N0V84_004158</name>
</gene>
<organism evidence="8 9">
    <name type="scientific">Fusarium piperis</name>
    <dbReference type="NCBI Taxonomy" id="1435070"/>
    <lineage>
        <taxon>Eukaryota</taxon>
        <taxon>Fungi</taxon>
        <taxon>Dikarya</taxon>
        <taxon>Ascomycota</taxon>
        <taxon>Pezizomycotina</taxon>
        <taxon>Sordariomycetes</taxon>
        <taxon>Hypocreomycetidae</taxon>
        <taxon>Hypocreales</taxon>
        <taxon>Nectriaceae</taxon>
        <taxon>Fusarium</taxon>
        <taxon>Fusarium solani species complex</taxon>
    </lineage>
</organism>
<keyword evidence="7" id="KW-0732">Signal</keyword>